<evidence type="ECO:0000313" key="3">
    <source>
        <dbReference type="Proteomes" id="UP001353858"/>
    </source>
</evidence>
<dbReference type="InterPro" id="IPR001878">
    <property type="entry name" value="Znf_CCHC"/>
</dbReference>
<evidence type="ECO:0000313" key="2">
    <source>
        <dbReference type="EMBL" id="KAK4872485.1"/>
    </source>
</evidence>
<dbReference type="SMART" id="SM00343">
    <property type="entry name" value="ZnF_C2HC"/>
    <property type="match status" value="2"/>
</dbReference>
<dbReference type="AlphaFoldDB" id="A0AAN7NUM1"/>
<dbReference type="EMBL" id="JARPUR010000007">
    <property type="protein sequence ID" value="KAK4872485.1"/>
    <property type="molecule type" value="Genomic_DNA"/>
</dbReference>
<feature type="domain" description="CCHC-type" evidence="1">
    <location>
        <begin position="413"/>
        <end position="429"/>
    </location>
</feature>
<sequence length="498" mass="56864">MSSDEEVYSTPVTQGRIIKKRKYANEESGEDDEKVLISPRGNANFLGEIRALQTEGGIQASEINYELKKLEAFIKENRNVHTAIKEKVKSLIKGFYKIENNRQLIDNKWEKYTKGLKVSSIATTRKHREEGTNSGETIEEFIGKRMYKDTATSPMEDKSRYIEMGTSPMVPSQAEKKGAYSDPKMYQNSATSPIRMEAEEMGVASKRGLYTEAIGMKKRTKTVTIDRKVATDMESGKETDATDTKEWRTINKKRERAEAVLIKLNKEDNYEEVLKRIRSTDIDGIGTKIEGISRSREGDIIMKVEKGLGKAEPLRARIAAAIADKQVKTLRNETTIEIKDLDMITTEREILQAIISKHNEARARIKKIFRVSRGQQVAIVYVDKQSAQKLEQEGHILIGWTSCRIRIKEEVSRCFRCWAPGHRAETCKGEDRSTSCYKCEEKDHQIKDCGKEDYCTVCETVEKDAGQGHRTFGRKCKYLELTRKKNNKEQKQTLTNNA</sequence>
<dbReference type="InterPro" id="IPR036875">
    <property type="entry name" value="Znf_CCHC_sf"/>
</dbReference>
<dbReference type="SUPFAM" id="SSF57756">
    <property type="entry name" value="Retrovirus zinc finger-like domains"/>
    <property type="match status" value="1"/>
</dbReference>
<dbReference type="Proteomes" id="UP001353858">
    <property type="component" value="Unassembled WGS sequence"/>
</dbReference>
<comment type="caution">
    <text evidence="2">The sequence shown here is derived from an EMBL/GenBank/DDBJ whole genome shotgun (WGS) entry which is preliminary data.</text>
</comment>
<evidence type="ECO:0000259" key="1">
    <source>
        <dbReference type="SMART" id="SM00343"/>
    </source>
</evidence>
<organism evidence="2 3">
    <name type="scientific">Aquatica leii</name>
    <dbReference type="NCBI Taxonomy" id="1421715"/>
    <lineage>
        <taxon>Eukaryota</taxon>
        <taxon>Metazoa</taxon>
        <taxon>Ecdysozoa</taxon>
        <taxon>Arthropoda</taxon>
        <taxon>Hexapoda</taxon>
        <taxon>Insecta</taxon>
        <taxon>Pterygota</taxon>
        <taxon>Neoptera</taxon>
        <taxon>Endopterygota</taxon>
        <taxon>Coleoptera</taxon>
        <taxon>Polyphaga</taxon>
        <taxon>Elateriformia</taxon>
        <taxon>Elateroidea</taxon>
        <taxon>Lampyridae</taxon>
        <taxon>Luciolinae</taxon>
        <taxon>Aquatica</taxon>
    </lineage>
</organism>
<name>A0AAN7NUM1_9COLE</name>
<protein>
    <recommendedName>
        <fullName evidence="1">CCHC-type domain-containing protein</fullName>
    </recommendedName>
</protein>
<dbReference type="GO" id="GO:0003676">
    <property type="term" value="F:nucleic acid binding"/>
    <property type="evidence" value="ECO:0007669"/>
    <property type="project" value="InterPro"/>
</dbReference>
<reference evidence="3" key="1">
    <citation type="submission" date="2023-01" db="EMBL/GenBank/DDBJ databases">
        <title>Key to firefly adult light organ development and bioluminescence: homeobox transcription factors regulate luciferase expression and transportation to peroxisome.</title>
        <authorList>
            <person name="Fu X."/>
        </authorList>
    </citation>
    <scope>NUCLEOTIDE SEQUENCE [LARGE SCALE GENOMIC DNA]</scope>
</reference>
<accession>A0AAN7NUM1</accession>
<dbReference type="Gene3D" id="4.10.60.10">
    <property type="entry name" value="Zinc finger, CCHC-type"/>
    <property type="match status" value="1"/>
</dbReference>
<proteinExistence type="predicted"/>
<feature type="domain" description="CCHC-type" evidence="1">
    <location>
        <begin position="435"/>
        <end position="451"/>
    </location>
</feature>
<gene>
    <name evidence="2" type="ORF">RN001_014514</name>
</gene>
<keyword evidence="3" id="KW-1185">Reference proteome</keyword>
<dbReference type="GO" id="GO:0008270">
    <property type="term" value="F:zinc ion binding"/>
    <property type="evidence" value="ECO:0007669"/>
    <property type="project" value="InterPro"/>
</dbReference>